<evidence type="ECO:0000313" key="1">
    <source>
        <dbReference type="EMBL" id="MES1918454.1"/>
    </source>
</evidence>
<dbReference type="EMBL" id="JBDODL010000064">
    <property type="protein sequence ID" value="MES1918454.1"/>
    <property type="molecule type" value="Genomic_DNA"/>
</dbReference>
<dbReference type="Proteomes" id="UP001439008">
    <property type="component" value="Unassembled WGS sequence"/>
</dbReference>
<gene>
    <name evidence="1" type="ORF">MHBO_000421</name>
</gene>
<sequence>MPSALHQGDEPFFVRLFVFPAIDYRVVSAFSELERLLIQTSSNKFVSAYEKAERTPSPLQKEMFLRPLKESIVHSFWANIWIKQLPTAPEPPITKTSQPFLKFFSLLADSIAVSAA</sequence>
<protein>
    <submittedName>
        <fullName evidence="1">Uncharacterized protein</fullName>
    </submittedName>
</protein>
<name>A0ABV2AFI1_9EUKA</name>
<evidence type="ECO:0000313" key="2">
    <source>
        <dbReference type="Proteomes" id="UP001439008"/>
    </source>
</evidence>
<proteinExistence type="predicted"/>
<accession>A0ABV2AFI1</accession>
<organism evidence="1 2">
    <name type="scientific">Bonamia ostreae</name>
    <dbReference type="NCBI Taxonomy" id="126728"/>
    <lineage>
        <taxon>Eukaryota</taxon>
        <taxon>Sar</taxon>
        <taxon>Rhizaria</taxon>
        <taxon>Endomyxa</taxon>
        <taxon>Ascetosporea</taxon>
        <taxon>Haplosporida</taxon>
        <taxon>Bonamia</taxon>
    </lineage>
</organism>
<reference evidence="1 2" key="1">
    <citation type="journal article" date="2024" name="BMC Biol.">
        <title>Comparative genomics of Ascetosporea gives new insight into the evolutionary basis for animal parasitism in Rhizaria.</title>
        <authorList>
            <person name="Hiltunen Thoren M."/>
            <person name="Onut-Brannstrom I."/>
            <person name="Alfjorden A."/>
            <person name="Peckova H."/>
            <person name="Swords F."/>
            <person name="Hooper C."/>
            <person name="Holzer A.S."/>
            <person name="Bass D."/>
            <person name="Burki F."/>
        </authorList>
    </citation>
    <scope>NUCLEOTIDE SEQUENCE [LARGE SCALE GENOMIC DNA]</scope>
    <source>
        <strain evidence="1">20-A016</strain>
    </source>
</reference>
<comment type="caution">
    <text evidence="1">The sequence shown here is derived from an EMBL/GenBank/DDBJ whole genome shotgun (WGS) entry which is preliminary data.</text>
</comment>
<keyword evidence="2" id="KW-1185">Reference proteome</keyword>